<evidence type="ECO:0000313" key="12">
    <source>
        <dbReference type="EMBL" id="KAK9841166.1"/>
    </source>
</evidence>
<feature type="region of interest" description="Disordered" evidence="8">
    <location>
        <begin position="246"/>
        <end position="275"/>
    </location>
</feature>
<dbReference type="GO" id="GO:0005634">
    <property type="term" value="C:nucleus"/>
    <property type="evidence" value="ECO:0007669"/>
    <property type="project" value="UniProtKB-SubCell"/>
</dbReference>
<evidence type="ECO:0000259" key="11">
    <source>
        <dbReference type="Pfam" id="PF20268"/>
    </source>
</evidence>
<evidence type="ECO:0000256" key="8">
    <source>
        <dbReference type="SAM" id="MobiDB-lite"/>
    </source>
</evidence>
<feature type="domain" description="Ribosome maturation protein SDO1/SBDS central" evidence="10">
    <location>
        <begin position="111"/>
        <end position="172"/>
    </location>
</feature>
<dbReference type="Pfam" id="PF01172">
    <property type="entry name" value="SBDS_N"/>
    <property type="match status" value="1"/>
</dbReference>
<dbReference type="EMBL" id="JALJOS010000003">
    <property type="protein sequence ID" value="KAK9841166.1"/>
    <property type="molecule type" value="Genomic_DNA"/>
</dbReference>
<proteinExistence type="inferred from homology"/>
<dbReference type="InterPro" id="IPR002140">
    <property type="entry name" value="Sdo1/SBDS"/>
</dbReference>
<dbReference type="InterPro" id="IPR036786">
    <property type="entry name" value="Ribosome_mat_SBDS_N_sf"/>
</dbReference>
<dbReference type="Gene3D" id="3.30.70.240">
    <property type="match status" value="1"/>
</dbReference>
<accession>A0AAW1S6T0</accession>
<dbReference type="Gene3D" id="1.10.10.900">
    <property type="entry name" value="SBDS protein C-terminal domain, subdomain 1"/>
    <property type="match status" value="1"/>
</dbReference>
<comment type="subunit">
    <text evidence="7">Associates with the 60S ribosomal subunit.</text>
</comment>
<evidence type="ECO:0000256" key="3">
    <source>
        <dbReference type="ARBA" id="ARBA00007433"/>
    </source>
</evidence>
<dbReference type="InterPro" id="IPR018978">
    <property type="entry name" value="SDO1/SBDS_central"/>
</dbReference>
<keyword evidence="6" id="KW-0539">Nucleus</keyword>
<evidence type="ECO:0000256" key="2">
    <source>
        <dbReference type="ARBA" id="ARBA00004496"/>
    </source>
</evidence>
<dbReference type="FunFam" id="3.30.1250.10:FF:000001">
    <property type="entry name" value="SBDS, ribosome maturation factor"/>
    <property type="match status" value="1"/>
</dbReference>
<organism evidence="12 13">
    <name type="scientific">Apatococcus lobatus</name>
    <dbReference type="NCBI Taxonomy" id="904363"/>
    <lineage>
        <taxon>Eukaryota</taxon>
        <taxon>Viridiplantae</taxon>
        <taxon>Chlorophyta</taxon>
        <taxon>core chlorophytes</taxon>
        <taxon>Trebouxiophyceae</taxon>
        <taxon>Chlorellales</taxon>
        <taxon>Chlorellaceae</taxon>
        <taxon>Apatococcus</taxon>
    </lineage>
</organism>
<name>A0AAW1S6T0_9CHLO</name>
<dbReference type="NCBIfam" id="TIGR00291">
    <property type="entry name" value="RNA_SBDS"/>
    <property type="match status" value="1"/>
</dbReference>
<dbReference type="SUPFAM" id="SSF89895">
    <property type="entry name" value="FYSH domain"/>
    <property type="match status" value="1"/>
</dbReference>
<feature type="domain" description="Ribosome maturation protein SDO1/SBDS C-terminal" evidence="11">
    <location>
        <begin position="174"/>
        <end position="241"/>
    </location>
</feature>
<reference evidence="12 13" key="1">
    <citation type="journal article" date="2024" name="Nat. Commun.">
        <title>Phylogenomics reveals the evolutionary origins of lichenization in chlorophyte algae.</title>
        <authorList>
            <person name="Puginier C."/>
            <person name="Libourel C."/>
            <person name="Otte J."/>
            <person name="Skaloud P."/>
            <person name="Haon M."/>
            <person name="Grisel S."/>
            <person name="Petersen M."/>
            <person name="Berrin J.G."/>
            <person name="Delaux P.M."/>
            <person name="Dal Grande F."/>
            <person name="Keller J."/>
        </authorList>
    </citation>
    <scope>NUCLEOTIDE SEQUENCE [LARGE SCALE GENOMIC DNA]</scope>
    <source>
        <strain evidence="12 13">SAG 2145</strain>
    </source>
</reference>
<keyword evidence="13" id="KW-1185">Reference proteome</keyword>
<keyword evidence="4" id="KW-0963">Cytoplasm</keyword>
<dbReference type="Gene3D" id="3.30.1250.10">
    <property type="entry name" value="Ribosome maturation protein SBDS, N-terminal domain"/>
    <property type="match status" value="1"/>
</dbReference>
<dbReference type="GO" id="GO:0042256">
    <property type="term" value="P:cytosolic ribosome assembly"/>
    <property type="evidence" value="ECO:0007669"/>
    <property type="project" value="InterPro"/>
</dbReference>
<gene>
    <name evidence="12" type="ORF">WJX74_001321</name>
</gene>
<dbReference type="Proteomes" id="UP001438707">
    <property type="component" value="Unassembled WGS sequence"/>
</dbReference>
<evidence type="ECO:0000313" key="13">
    <source>
        <dbReference type="Proteomes" id="UP001438707"/>
    </source>
</evidence>
<dbReference type="InterPro" id="IPR046928">
    <property type="entry name" value="SDO1/SBDS_C"/>
</dbReference>
<protein>
    <submittedName>
        <fullName evidence="12">Uncharacterized protein</fullName>
    </submittedName>
</protein>
<evidence type="ECO:0000259" key="10">
    <source>
        <dbReference type="Pfam" id="PF09377"/>
    </source>
</evidence>
<dbReference type="PANTHER" id="PTHR10927">
    <property type="entry name" value="RIBOSOME MATURATION PROTEIN SBDS"/>
    <property type="match status" value="1"/>
</dbReference>
<evidence type="ECO:0000256" key="4">
    <source>
        <dbReference type="ARBA" id="ARBA00022490"/>
    </source>
</evidence>
<evidence type="ECO:0000256" key="5">
    <source>
        <dbReference type="ARBA" id="ARBA00022517"/>
    </source>
</evidence>
<dbReference type="PANTHER" id="PTHR10927:SF1">
    <property type="entry name" value="RIBOSOME MATURATION PROTEIN SBDS"/>
    <property type="match status" value="1"/>
</dbReference>
<dbReference type="InterPro" id="IPR018023">
    <property type="entry name" value="Ribosome_mat_SBDS_CS"/>
</dbReference>
<comment type="subcellular location">
    <subcellularLocation>
        <location evidence="2">Cytoplasm</location>
    </subcellularLocation>
    <subcellularLocation>
        <location evidence="1">Nucleus</location>
    </subcellularLocation>
</comment>
<evidence type="ECO:0000256" key="6">
    <source>
        <dbReference type="ARBA" id="ARBA00023242"/>
    </source>
</evidence>
<sequence length="393" mass="42859">MSQSVFQPVGQKRLTNVALVRLKKKGKRFEIACYKNKVVNWRNGVEKDIDEVLQTTTVFANVSKGILAKREDLLDVFGTDDESNICLRLLADGELQVSDKERDLEYGTLFRDVASVISEKCVNPENNRPYTLTMIERGLKDLGFAVDPKKNAKQQALEALPQLQSKIPIRRARMRLKILVNIANENDLHMLLRSEKANIEQTSFTGGQMTTICLAEPGCFRNMHSMVQSMSGGSGRVEVIALAATDEGDTGSQYTTQAAPDRQKGPNQPAMPANGATCGDTRPSALAAACGFQPIQASATPQPSSAADKAGKAVLSVVYPRGDIASIPEDQIGTSRKARFSELDQLQPGWTVELKGRSDGGLADPTFYSPSGQQVSTFALARRTAGYRSWDQS</sequence>
<comment type="similarity">
    <text evidence="3">Belongs to the SDO1/SBDS family.</text>
</comment>
<dbReference type="Pfam" id="PF20268">
    <property type="entry name" value="SBDS_C"/>
    <property type="match status" value="1"/>
</dbReference>
<feature type="domain" description="Ribosome maturation protein SDO1/SBDS N-terminal" evidence="9">
    <location>
        <begin position="16"/>
        <end position="102"/>
    </location>
</feature>
<evidence type="ECO:0000256" key="1">
    <source>
        <dbReference type="ARBA" id="ARBA00004123"/>
    </source>
</evidence>
<dbReference type="Pfam" id="PF09377">
    <property type="entry name" value="SBDS_domain_II"/>
    <property type="match status" value="1"/>
</dbReference>
<keyword evidence="5" id="KW-0690">Ribosome biogenesis</keyword>
<evidence type="ECO:0000256" key="7">
    <source>
        <dbReference type="ARBA" id="ARBA00049708"/>
    </source>
</evidence>
<dbReference type="PROSITE" id="PS01267">
    <property type="entry name" value="UPF0023"/>
    <property type="match status" value="1"/>
</dbReference>
<dbReference type="GO" id="GO:0005737">
    <property type="term" value="C:cytoplasm"/>
    <property type="evidence" value="ECO:0007669"/>
    <property type="project" value="UniProtKB-SubCell"/>
</dbReference>
<dbReference type="InterPro" id="IPR037188">
    <property type="entry name" value="Sdo1/SBDS_central_sf"/>
</dbReference>
<dbReference type="SUPFAM" id="SSF109728">
    <property type="entry name" value="Hypothetical protein AF0491, middle domain"/>
    <property type="match status" value="1"/>
</dbReference>
<dbReference type="InterPro" id="IPR019783">
    <property type="entry name" value="SDO1/SBDS_N"/>
</dbReference>
<evidence type="ECO:0000259" key="9">
    <source>
        <dbReference type="Pfam" id="PF01172"/>
    </source>
</evidence>
<comment type="caution">
    <text evidence="12">The sequence shown here is derived from an EMBL/GenBank/DDBJ whole genome shotgun (WGS) entry which is preliminary data.</text>
</comment>
<dbReference type="InterPro" id="IPR039100">
    <property type="entry name" value="Sdo1/SBDS-like"/>
</dbReference>
<dbReference type="AlphaFoldDB" id="A0AAW1S6T0"/>